<dbReference type="AlphaFoldDB" id="A0A077MDH3"/>
<accession>A0A077MDH3</accession>
<evidence type="ECO:0000256" key="1">
    <source>
        <dbReference type="ARBA" id="ARBA00007689"/>
    </source>
</evidence>
<organism evidence="3 4">
    <name type="scientific">Nostocoides jenkinsii Ben 74</name>
    <dbReference type="NCBI Taxonomy" id="1193518"/>
    <lineage>
        <taxon>Bacteria</taxon>
        <taxon>Bacillati</taxon>
        <taxon>Actinomycetota</taxon>
        <taxon>Actinomycetes</taxon>
        <taxon>Micrococcales</taxon>
        <taxon>Intrasporangiaceae</taxon>
        <taxon>Nostocoides</taxon>
    </lineage>
</organism>
<gene>
    <name evidence="3" type="ORF">BN13_250005</name>
</gene>
<dbReference type="PANTHER" id="PTHR35174:SF3">
    <property type="entry name" value="BLL7171 PROTEIN"/>
    <property type="match status" value="1"/>
</dbReference>
<dbReference type="PANTHER" id="PTHR35174">
    <property type="entry name" value="BLL7171 PROTEIN-RELATED"/>
    <property type="match status" value="1"/>
</dbReference>
<dbReference type="RefSeq" id="WP_048545200.1">
    <property type="nucleotide sequence ID" value="NZ_HF571038.1"/>
</dbReference>
<dbReference type="Gene3D" id="3.30.70.1060">
    <property type="entry name" value="Dimeric alpha+beta barrel"/>
    <property type="match status" value="1"/>
</dbReference>
<protein>
    <submittedName>
        <fullName evidence="3">YCII-related protein</fullName>
    </submittedName>
</protein>
<evidence type="ECO:0000313" key="4">
    <source>
        <dbReference type="Proteomes" id="UP000035720"/>
    </source>
</evidence>
<dbReference type="Pfam" id="PF03795">
    <property type="entry name" value="YCII"/>
    <property type="match status" value="1"/>
</dbReference>
<dbReference type="InterPro" id="IPR011008">
    <property type="entry name" value="Dimeric_a/b-barrel"/>
</dbReference>
<name>A0A077MDH3_9MICO</name>
<comment type="similarity">
    <text evidence="1">Belongs to the YciI family.</text>
</comment>
<evidence type="ECO:0000313" key="3">
    <source>
        <dbReference type="EMBL" id="CCI52917.1"/>
    </source>
</evidence>
<dbReference type="STRING" id="1193518.BN13_250005"/>
<sequence>MKYLVLLIGEGDAGSWEAMTAEQQGAEMEKFEAFGAACAQRDGVEILGGEALGGPDTMTVMRTRAGAVSLTDGPYAESVEQLGGFYLVEAPDLDTLVDLLRLLPAYDIQISPVVDIEA</sequence>
<dbReference type="InterPro" id="IPR005545">
    <property type="entry name" value="YCII"/>
</dbReference>
<comment type="caution">
    <text evidence="3">The sequence shown here is derived from an EMBL/GenBank/DDBJ whole genome shotgun (WGS) entry which is preliminary data.</text>
</comment>
<dbReference type="Proteomes" id="UP000035720">
    <property type="component" value="Unassembled WGS sequence"/>
</dbReference>
<feature type="domain" description="YCII-related" evidence="2">
    <location>
        <begin position="40"/>
        <end position="107"/>
    </location>
</feature>
<dbReference type="OrthoDB" id="668782at2"/>
<proteinExistence type="inferred from homology"/>
<dbReference type="EMBL" id="CAJC01000134">
    <property type="protein sequence ID" value="CCI52917.1"/>
    <property type="molecule type" value="Genomic_DNA"/>
</dbReference>
<dbReference type="SUPFAM" id="SSF54909">
    <property type="entry name" value="Dimeric alpha+beta barrel"/>
    <property type="match status" value="1"/>
</dbReference>
<reference evidence="3 4" key="1">
    <citation type="journal article" date="2013" name="ISME J.">
        <title>A metabolic model for members of the genus Tetrasphaera involved in enhanced biological phosphorus removal.</title>
        <authorList>
            <person name="Kristiansen R."/>
            <person name="Nguyen H.T.T."/>
            <person name="Saunders A.M."/>
            <person name="Nielsen J.L."/>
            <person name="Wimmer R."/>
            <person name="Le V.Q."/>
            <person name="McIlroy S.J."/>
            <person name="Petrovski S."/>
            <person name="Seviour R.J."/>
            <person name="Calteau A."/>
            <person name="Nielsen K.L."/>
            <person name="Nielsen P.H."/>
        </authorList>
    </citation>
    <scope>NUCLEOTIDE SEQUENCE [LARGE SCALE GENOMIC DNA]</scope>
    <source>
        <strain evidence="3 4">Ben 74</strain>
    </source>
</reference>
<keyword evidence="4" id="KW-1185">Reference proteome</keyword>
<evidence type="ECO:0000259" key="2">
    <source>
        <dbReference type="Pfam" id="PF03795"/>
    </source>
</evidence>